<dbReference type="GO" id="GO:0003723">
    <property type="term" value="F:RNA binding"/>
    <property type="evidence" value="ECO:0007669"/>
    <property type="project" value="UniProtKB-KW"/>
</dbReference>
<evidence type="ECO:0000256" key="5">
    <source>
        <dbReference type="ARBA" id="ARBA00023118"/>
    </source>
</evidence>
<dbReference type="RefSeq" id="WP_013560834.1">
    <property type="nucleotide sequence ID" value="NC_014960.1"/>
</dbReference>
<keyword evidence="9" id="KW-1185">Reference proteome</keyword>
<keyword evidence="4" id="KW-0694">RNA-binding</keyword>
<dbReference type="eggNOG" id="COG1332">
    <property type="taxonomic scope" value="Bacteria"/>
</dbReference>
<organism evidence="8 9">
    <name type="scientific">Anaerolinea thermophila (strain DSM 14523 / JCM 11388 / NBRC 100420 / UNI-1)</name>
    <dbReference type="NCBI Taxonomy" id="926569"/>
    <lineage>
        <taxon>Bacteria</taxon>
        <taxon>Bacillati</taxon>
        <taxon>Chloroflexota</taxon>
        <taxon>Anaerolineae</taxon>
        <taxon>Anaerolineales</taxon>
        <taxon>Anaerolineaceae</taxon>
        <taxon>Anaerolinea</taxon>
    </lineage>
</organism>
<dbReference type="AlphaFoldDB" id="E8MZD1"/>
<evidence type="ECO:0000256" key="4">
    <source>
        <dbReference type="ARBA" id="ARBA00022884"/>
    </source>
</evidence>
<evidence type="ECO:0000313" key="9">
    <source>
        <dbReference type="Proteomes" id="UP000008922"/>
    </source>
</evidence>
<dbReference type="OrthoDB" id="24360at2"/>
<evidence type="ECO:0000256" key="3">
    <source>
        <dbReference type="ARBA" id="ARBA00016113"/>
    </source>
</evidence>
<dbReference type="InterPro" id="IPR010173">
    <property type="entry name" value="CRISPR-assoc_Csm5"/>
</dbReference>
<protein>
    <recommendedName>
        <fullName evidence="3">CRISPR system Cms protein Csm5</fullName>
    </recommendedName>
    <alternativeName>
        <fullName evidence="6">CRISPR type III A-associated protein Csm5</fullName>
    </alternativeName>
</protein>
<dbReference type="KEGG" id="atm:ANT_24530"/>
<evidence type="ECO:0000256" key="1">
    <source>
        <dbReference type="ARBA" id="ARBA00003088"/>
    </source>
</evidence>
<evidence type="ECO:0000313" key="8">
    <source>
        <dbReference type="EMBL" id="BAJ64479.1"/>
    </source>
</evidence>
<evidence type="ECO:0000256" key="6">
    <source>
        <dbReference type="ARBA" id="ARBA00031720"/>
    </source>
</evidence>
<comment type="similarity">
    <text evidence="2">Belongs to the CRISPR-associated Csm5 family.</text>
</comment>
<dbReference type="Proteomes" id="UP000008922">
    <property type="component" value="Chromosome"/>
</dbReference>
<evidence type="ECO:0000259" key="7">
    <source>
        <dbReference type="Pfam" id="PF03787"/>
    </source>
</evidence>
<dbReference type="InParanoid" id="E8MZD1"/>
<feature type="domain" description="CRISPR type III-associated protein" evidence="7">
    <location>
        <begin position="11"/>
        <end position="196"/>
    </location>
</feature>
<sequence length="379" mass="42093">MPEYALLELEVSTLTPLHIGTGVDLLHEYDYIVAGGKTWRINHGALLEAQDVDDPKQLDFLSRTPPARLLKPTDFTPQSPFFRYIMAGAPRATGEGAVLREQIKDVYDRPYLPGSSLKGALRTALASTLWKQANRTLNLTDLGFSARFAAQRYERELLGRDPNRDLLRALQVSDSQPVGSDRLMVLNARIINQRGKLGSPIEMEAIRSDTTFHMTVKVDLALFSEWAKRAGLTLPAESALMNLPGIVNARSRSLAKREEAWFAAVPGAGAVASFYRQIASVNLPAGQMFLPLGWGTGWESKTLGASLMQDPHLRETLLRKYSMTRGRRNKGDPFPLSRRVAMRVQKTPNGALQETLFLPLGWVLVSFKVVKGPQSVWRG</sequence>
<dbReference type="Pfam" id="PF03787">
    <property type="entry name" value="RAMPs"/>
    <property type="match status" value="1"/>
</dbReference>
<reference evidence="8 9" key="1">
    <citation type="submission" date="2010-12" db="EMBL/GenBank/DDBJ databases">
        <title>Whole genome sequence of Anaerolinea thermophila UNI-1.</title>
        <authorList>
            <person name="Narita-Yamada S."/>
            <person name="Kishi E."/>
            <person name="Watanabe Y."/>
            <person name="Takasaki K."/>
            <person name="Ankai A."/>
            <person name="Oguchi A."/>
            <person name="Fukui S."/>
            <person name="Takahashi M."/>
            <person name="Yashiro I."/>
            <person name="Hosoyama A."/>
            <person name="Sekiguchi Y."/>
            <person name="Hanada S."/>
            <person name="Fujita N."/>
        </authorList>
    </citation>
    <scope>NUCLEOTIDE SEQUENCE [LARGE SCALE GENOMIC DNA]</scope>
    <source>
        <strain evidence="9">DSM 14523 / JCM 11388 / NBRC 100420 / UNI-1</strain>
    </source>
</reference>
<evidence type="ECO:0000256" key="2">
    <source>
        <dbReference type="ARBA" id="ARBA00006680"/>
    </source>
</evidence>
<dbReference type="PANTHER" id="PTHR38007">
    <property type="entry name" value="CRISPR SYSTEM CMS PROTEIN CSM5"/>
    <property type="match status" value="1"/>
</dbReference>
<accession>E8MZD1</accession>
<dbReference type="HOGENOM" id="CLU_036878_3_0_0"/>
<dbReference type="STRING" id="926569.ANT_24530"/>
<dbReference type="InterPro" id="IPR005537">
    <property type="entry name" value="RAMP_III_fam"/>
</dbReference>
<dbReference type="PANTHER" id="PTHR38007:SF1">
    <property type="entry name" value="CRISPR SYSTEM CMS PROTEIN CSM5"/>
    <property type="match status" value="1"/>
</dbReference>
<dbReference type="EMBL" id="AP012029">
    <property type="protein sequence ID" value="BAJ64479.1"/>
    <property type="molecule type" value="Genomic_DNA"/>
</dbReference>
<keyword evidence="5" id="KW-0051">Antiviral defense</keyword>
<dbReference type="NCBIfam" id="TIGR01899">
    <property type="entry name" value="cas_TM1807_csm5"/>
    <property type="match status" value="1"/>
</dbReference>
<dbReference type="GO" id="GO:0051607">
    <property type="term" value="P:defense response to virus"/>
    <property type="evidence" value="ECO:0007669"/>
    <property type="project" value="UniProtKB-KW"/>
</dbReference>
<name>E8MZD1_ANATU</name>
<comment type="function">
    <text evidence="1">This subunit might be involved in maturation of a crRNA intermediate to its mature form.</text>
</comment>
<gene>
    <name evidence="8" type="ordered locus">ANT_24530</name>
</gene>
<proteinExistence type="inferred from homology"/>